<dbReference type="InParanoid" id="A8WPQ3"/>
<evidence type="ECO:0000313" key="2">
    <source>
        <dbReference type="Proteomes" id="UP000008549"/>
    </source>
</evidence>
<dbReference type="Gene3D" id="3.30.420.10">
    <property type="entry name" value="Ribonuclease H-like superfamily/Ribonuclease H"/>
    <property type="match status" value="1"/>
</dbReference>
<dbReference type="CTD" id="8577928"/>
<dbReference type="HOGENOM" id="CLU_028303_2_1_1"/>
<dbReference type="KEGG" id="cbr:CBG_01161"/>
<sequence length="369" mass="42613">MSYNQGISKETILKGGSYIWKNRGRSVFLYVLRGLGFVYRQKEFNPIVSERPDIVHKRMLYLQLKKDQVRVREEREERGSSSLLKEGHHRCITQLGVLKGSELLLVSGLREEDQKQDYHADMDGNNFEIYYRKMIPLFAAEAAKLGRPAVLLCDNAPYHNAPLRKPPTSTSSRADIISFLTEHGVKFFPKQTKEILYDLAGIFIESNGGREAFTVYKFDEYAKSHGVTVLRLPQYHCFFNPVELLWAQLKQHLRKIGKPEDSVELVRSRAKAFLESFPATSADKLFLHTQKLETDLREMMEEEDMTDYDEVFDLNYDVDEAGNLYNIQIDSDDEDAMVDEEIETICPTDCSVSSDDDFNVFSDTEDYDF</sequence>
<dbReference type="PANTHER" id="PTHR33939:SF1">
    <property type="entry name" value="DUF4371 DOMAIN-CONTAINING PROTEIN"/>
    <property type="match status" value="1"/>
</dbReference>
<reference evidence="1 2" key="1">
    <citation type="journal article" date="2003" name="PLoS Biol.">
        <title>The genome sequence of Caenorhabditis briggsae: a platform for comparative genomics.</title>
        <authorList>
            <person name="Stein L.D."/>
            <person name="Bao Z."/>
            <person name="Blasiar D."/>
            <person name="Blumenthal T."/>
            <person name="Brent M.R."/>
            <person name="Chen N."/>
            <person name="Chinwalla A."/>
            <person name="Clarke L."/>
            <person name="Clee C."/>
            <person name="Coghlan A."/>
            <person name="Coulson A."/>
            <person name="D'Eustachio P."/>
            <person name="Fitch D.H."/>
            <person name="Fulton L.A."/>
            <person name="Fulton R.E."/>
            <person name="Griffiths-Jones S."/>
            <person name="Harris T.W."/>
            <person name="Hillier L.W."/>
            <person name="Kamath R."/>
            <person name="Kuwabara P.E."/>
            <person name="Mardis E.R."/>
            <person name="Marra M.A."/>
            <person name="Miner T.L."/>
            <person name="Minx P."/>
            <person name="Mullikin J.C."/>
            <person name="Plumb R.W."/>
            <person name="Rogers J."/>
            <person name="Schein J.E."/>
            <person name="Sohrmann M."/>
            <person name="Spieth J."/>
            <person name="Stajich J.E."/>
            <person name="Wei C."/>
            <person name="Willey D."/>
            <person name="Wilson R.K."/>
            <person name="Durbin R."/>
            <person name="Waterston R.H."/>
        </authorList>
    </citation>
    <scope>NUCLEOTIDE SEQUENCE [LARGE SCALE GENOMIC DNA]</scope>
    <source>
        <strain evidence="1 2">AF16</strain>
    </source>
</reference>
<name>A8WPQ3_CAEBR</name>
<proteinExistence type="predicted"/>
<dbReference type="AlphaFoldDB" id="A8WPQ3"/>
<dbReference type="GeneID" id="8577928"/>
<dbReference type="InterPro" id="IPR036397">
    <property type="entry name" value="RNaseH_sf"/>
</dbReference>
<accession>A8WPQ3</accession>
<dbReference type="Proteomes" id="UP000008549">
    <property type="component" value="Unassembled WGS sequence"/>
</dbReference>
<dbReference type="PANTHER" id="PTHR33939">
    <property type="entry name" value="PROTEIN CBG22215"/>
    <property type="match status" value="1"/>
</dbReference>
<dbReference type="EMBL" id="HE601256">
    <property type="protein sequence ID" value="CAP22460.1"/>
    <property type="molecule type" value="Genomic_DNA"/>
</dbReference>
<dbReference type="GO" id="GO:0003676">
    <property type="term" value="F:nucleic acid binding"/>
    <property type="evidence" value="ECO:0007669"/>
    <property type="project" value="InterPro"/>
</dbReference>
<gene>
    <name evidence="1" type="ORF">CBG01161</name>
    <name evidence="1" type="ORF">CBG_01161</name>
</gene>
<dbReference type="RefSeq" id="XP_002635934.1">
    <property type="nucleotide sequence ID" value="XM_002635888.1"/>
</dbReference>
<evidence type="ECO:0000313" key="1">
    <source>
        <dbReference type="EMBL" id="CAP22460.1"/>
    </source>
</evidence>
<keyword evidence="2" id="KW-1185">Reference proteome</keyword>
<reference evidence="1 2" key="2">
    <citation type="journal article" date="2011" name="PLoS Genet.">
        <title>Caenorhabditis briggsae recombinant inbred line genotypes reveal inter-strain incompatibility and the evolution of recombination.</title>
        <authorList>
            <person name="Ross J.A."/>
            <person name="Koboldt D.C."/>
            <person name="Staisch J.E."/>
            <person name="Chamberlin H.M."/>
            <person name="Gupta B.P."/>
            <person name="Miller R.D."/>
            <person name="Baird S.E."/>
            <person name="Haag E.S."/>
        </authorList>
    </citation>
    <scope>NUCLEOTIDE SEQUENCE [LARGE SCALE GENOMIC DNA]</scope>
    <source>
        <strain evidence="1 2">AF16</strain>
    </source>
</reference>
<dbReference type="eggNOG" id="ENOG502T4U0">
    <property type="taxonomic scope" value="Eukaryota"/>
</dbReference>
<dbReference type="OMA" id="NAYFASY"/>
<protein>
    <submittedName>
        <fullName evidence="1">Protein CBG01161</fullName>
    </submittedName>
</protein>
<organism evidence="1 2">
    <name type="scientific">Caenorhabditis briggsae</name>
    <dbReference type="NCBI Taxonomy" id="6238"/>
    <lineage>
        <taxon>Eukaryota</taxon>
        <taxon>Metazoa</taxon>
        <taxon>Ecdysozoa</taxon>
        <taxon>Nematoda</taxon>
        <taxon>Chromadorea</taxon>
        <taxon>Rhabditida</taxon>
        <taxon>Rhabditina</taxon>
        <taxon>Rhabditomorpha</taxon>
        <taxon>Rhabditoidea</taxon>
        <taxon>Rhabditidae</taxon>
        <taxon>Peloderinae</taxon>
        <taxon>Caenorhabditis</taxon>
    </lineage>
</organism>